<proteinExistence type="predicted"/>
<gene>
    <name evidence="1" type="ORF">mv_L46</name>
</gene>
<sequence>MPIGDKSMIGYTQCFKIITGKIVPINLFAKIITESENNSNNNLEIDNID</sequence>
<organism evidence="1">
    <name type="scientific">Moumouvirus sp. 'Monve'</name>
    <dbReference type="NCBI Taxonomy" id="1128131"/>
    <lineage>
        <taxon>Viruses</taxon>
        <taxon>Varidnaviria</taxon>
        <taxon>Bamfordvirae</taxon>
        <taxon>Nucleocytoviricota</taxon>
        <taxon>Megaviricetes</taxon>
        <taxon>Imitervirales</taxon>
        <taxon>Mimiviridae</taxon>
        <taxon>Megamimivirinae</taxon>
        <taxon>Moumouvirus</taxon>
    </lineage>
</organism>
<protein>
    <submittedName>
        <fullName evidence="1">Uncharacterized protein</fullName>
    </submittedName>
</protein>
<accession>H2ECX8</accession>
<reference evidence="1" key="1">
    <citation type="submission" date="2011-10" db="EMBL/GenBank/DDBJ databases">
        <title>Provirophages and transpovirons: unique mobilome of giant viruses.</title>
        <authorList>
            <person name="Desnues C."/>
            <person name="LaScola B."/>
            <person name="Yutin N."/>
            <person name="Fournous G."/>
            <person name="Koonin E."/>
            <person name="Raoult D."/>
        </authorList>
    </citation>
    <scope>NUCLEOTIDE SEQUENCE</scope>
    <source>
        <strain evidence="1">Mv13-mv</strain>
    </source>
</reference>
<name>H2ECX8_9VIRU</name>
<evidence type="ECO:0000313" key="1">
    <source>
        <dbReference type="EMBL" id="AEX62251.1"/>
    </source>
</evidence>
<dbReference type="EMBL" id="JN885995">
    <property type="protein sequence ID" value="AEX62251.1"/>
    <property type="molecule type" value="Genomic_DNA"/>
</dbReference>